<feature type="coiled-coil region" evidence="5">
    <location>
        <begin position="336"/>
        <end position="363"/>
    </location>
</feature>
<name>A0ABS7VBD9_9GAMM</name>
<gene>
    <name evidence="8" type="primary">sctE</name>
    <name evidence="8" type="ORF">LA374_10880</name>
</gene>
<feature type="domain" description="Translocator protein BipB-like C-terminal" evidence="7">
    <location>
        <begin position="105"/>
        <end position="381"/>
    </location>
</feature>
<evidence type="ECO:0000313" key="9">
    <source>
        <dbReference type="Proteomes" id="UP000774958"/>
    </source>
</evidence>
<dbReference type="Proteomes" id="UP000774958">
    <property type="component" value="Unassembled WGS sequence"/>
</dbReference>
<evidence type="ECO:0000259" key="7">
    <source>
        <dbReference type="Pfam" id="PF04888"/>
    </source>
</evidence>
<dbReference type="RefSeq" id="WP_224162857.1">
    <property type="nucleotide sequence ID" value="NZ_JAIRBT010000012.1"/>
</dbReference>
<keyword evidence="5" id="KW-0175">Coiled coil</keyword>
<reference evidence="8 9" key="1">
    <citation type="submission" date="2021-09" db="EMBL/GenBank/DDBJ databases">
        <title>Aeromonas schubertii isolated from Asian sea bass.</title>
        <authorList>
            <person name="Pinpimai K."/>
        </authorList>
    </citation>
    <scope>NUCLEOTIDE SEQUENCE [LARGE SCALE GENOMIC DNA]</scope>
    <source>
        <strain evidence="8 9">CHULA2021a</strain>
    </source>
</reference>
<keyword evidence="3" id="KW-0843">Virulence</keyword>
<evidence type="ECO:0000256" key="3">
    <source>
        <dbReference type="ARBA" id="ARBA00023026"/>
    </source>
</evidence>
<proteinExistence type="inferred from homology"/>
<keyword evidence="9" id="KW-1185">Reference proteome</keyword>
<keyword evidence="2" id="KW-1043">Host membrane</keyword>
<comment type="similarity">
    <text evidence="4">Belongs to the SctE/SipB/YopB family.</text>
</comment>
<dbReference type="InterPro" id="IPR006972">
    <property type="entry name" value="BipB-like_C"/>
</dbReference>
<evidence type="ECO:0000256" key="2">
    <source>
        <dbReference type="ARBA" id="ARBA00022870"/>
    </source>
</evidence>
<evidence type="ECO:0000256" key="4">
    <source>
        <dbReference type="ARBA" id="ARBA00035640"/>
    </source>
</evidence>
<comment type="subcellular location">
    <subcellularLocation>
        <location evidence="1">Host membrane</location>
        <topology evidence="1">Multi-pass membrane protein</topology>
    </subcellularLocation>
</comment>
<evidence type="ECO:0000256" key="1">
    <source>
        <dbReference type="ARBA" id="ARBA00004301"/>
    </source>
</evidence>
<evidence type="ECO:0000313" key="8">
    <source>
        <dbReference type="EMBL" id="MBZ6066709.1"/>
    </source>
</evidence>
<feature type="transmembrane region" description="Helical" evidence="6">
    <location>
        <begin position="227"/>
        <end position="253"/>
    </location>
</feature>
<comment type="caution">
    <text evidence="8">The sequence shown here is derived from an EMBL/GenBank/DDBJ whole genome shotgun (WGS) entry which is preliminary data.</text>
</comment>
<organism evidence="8 9">
    <name type="scientific">Aeromonas schubertii</name>
    <dbReference type="NCBI Taxonomy" id="652"/>
    <lineage>
        <taxon>Bacteria</taxon>
        <taxon>Pseudomonadati</taxon>
        <taxon>Pseudomonadota</taxon>
        <taxon>Gammaproteobacteria</taxon>
        <taxon>Aeromonadales</taxon>
        <taxon>Aeromonadaceae</taxon>
        <taxon>Aeromonas</taxon>
    </lineage>
</organism>
<feature type="transmembrane region" description="Helical" evidence="6">
    <location>
        <begin position="165"/>
        <end position="183"/>
    </location>
</feature>
<sequence>MNPIINDRSLLVGGMHIPLVDSEGKSVAQATQVAAGDVVGKGEGRAKGVELPQPKPGVSQQVTAQQQQELGQLMKTVQQGAANSAKLIANTSLLANLAFTSPDEFEIELGKMTSELEKTQKKLKLADIERARQQNMKKIDENQAKIKEAEEAAEKAKKSGLASKIFGWISAIASIVIGAILVATGVGAAAGALMIAGGVVGVVNMAVQQAAEDGLISKEVMEKLGPVLMAVEIALAIASAVVTFGAGAAGAIAKAGAKIGGKVADITAKMAVKAAELSAKLGSTAASTTAKAVKFGTGAADLVLDVSNGVTKTVDSANQANLQNKQADLVENRQAMTALQGALDKLKEALSQMTEAFQQVMEMIFQMITAKGAMLNNLASRPAAI</sequence>
<evidence type="ECO:0000256" key="6">
    <source>
        <dbReference type="SAM" id="Phobius"/>
    </source>
</evidence>
<dbReference type="Pfam" id="PF04888">
    <property type="entry name" value="SseC"/>
    <property type="match status" value="1"/>
</dbReference>
<protein>
    <submittedName>
        <fullName evidence="8">Type III secretion system translocon subunit SctE</fullName>
    </submittedName>
</protein>
<keyword evidence="6" id="KW-1133">Transmembrane helix</keyword>
<keyword evidence="6" id="KW-0472">Membrane</keyword>
<accession>A0ABS7VBD9</accession>
<dbReference type="EMBL" id="JAIRBT010000012">
    <property type="protein sequence ID" value="MBZ6066709.1"/>
    <property type="molecule type" value="Genomic_DNA"/>
</dbReference>
<feature type="coiled-coil region" evidence="5">
    <location>
        <begin position="109"/>
        <end position="159"/>
    </location>
</feature>
<keyword evidence="6" id="KW-0812">Transmembrane</keyword>
<evidence type="ECO:0000256" key="5">
    <source>
        <dbReference type="SAM" id="Coils"/>
    </source>
</evidence>